<dbReference type="InParanoid" id="E4XXJ5"/>
<dbReference type="SUPFAM" id="SSF48619">
    <property type="entry name" value="Phospholipase A2, PLA2"/>
    <property type="match status" value="1"/>
</dbReference>
<evidence type="ECO:0000313" key="2">
    <source>
        <dbReference type="Proteomes" id="UP000001307"/>
    </source>
</evidence>
<dbReference type="Proteomes" id="UP000001307">
    <property type="component" value="Unassembled WGS sequence"/>
</dbReference>
<dbReference type="OrthoDB" id="10290077at2759"/>
<protein>
    <recommendedName>
        <fullName evidence="3">Phospholipase A2 domain-containing protein</fullName>
    </recommendedName>
</protein>
<dbReference type="AlphaFoldDB" id="E4XXJ5"/>
<reference evidence="1" key="1">
    <citation type="journal article" date="2010" name="Science">
        <title>Plasticity of animal genome architecture unmasked by rapid evolution of a pelagic tunicate.</title>
        <authorList>
            <person name="Denoeud F."/>
            <person name="Henriet S."/>
            <person name="Mungpakdee S."/>
            <person name="Aury J.M."/>
            <person name="Da Silva C."/>
            <person name="Brinkmann H."/>
            <person name="Mikhaleva J."/>
            <person name="Olsen L.C."/>
            <person name="Jubin C."/>
            <person name="Canestro C."/>
            <person name="Bouquet J.M."/>
            <person name="Danks G."/>
            <person name="Poulain J."/>
            <person name="Campsteijn C."/>
            <person name="Adamski M."/>
            <person name="Cross I."/>
            <person name="Yadetie F."/>
            <person name="Muffato M."/>
            <person name="Louis A."/>
            <person name="Butcher S."/>
            <person name="Tsagkogeorga G."/>
            <person name="Konrad A."/>
            <person name="Singh S."/>
            <person name="Jensen M.F."/>
            <person name="Cong E.H."/>
            <person name="Eikeseth-Otteraa H."/>
            <person name="Noel B."/>
            <person name="Anthouard V."/>
            <person name="Porcel B.M."/>
            <person name="Kachouri-Lafond R."/>
            <person name="Nishino A."/>
            <person name="Ugolini M."/>
            <person name="Chourrout P."/>
            <person name="Nishida H."/>
            <person name="Aasland R."/>
            <person name="Huzurbazar S."/>
            <person name="Westhof E."/>
            <person name="Delsuc F."/>
            <person name="Lehrach H."/>
            <person name="Reinhardt R."/>
            <person name="Weissenbach J."/>
            <person name="Roy S.W."/>
            <person name="Artiguenave F."/>
            <person name="Postlethwait J.H."/>
            <person name="Manak J.R."/>
            <person name="Thompson E.M."/>
            <person name="Jaillon O."/>
            <person name="Du Pasquier L."/>
            <person name="Boudinot P."/>
            <person name="Liberles D.A."/>
            <person name="Volff J.N."/>
            <person name="Philippe H."/>
            <person name="Lenhard B."/>
            <person name="Roest Crollius H."/>
            <person name="Wincker P."/>
            <person name="Chourrout D."/>
        </authorList>
    </citation>
    <scope>NUCLEOTIDE SEQUENCE [LARGE SCALE GENOMIC DNA]</scope>
</reference>
<sequence length="269" mass="31532">MQSLYPNTLRALLNDLPPALYNEARLAKNHQKNYLQNMISSIKISIFGLLGQTIAQDLIQLSESRFEDRLTRYRDLSQMANRLWRERGETEKFDEDKFFNYGCHCFLDQNQFGEPLKHGKGAPVDEIDRACKKYKFCQKCVQDKHEDTCSHDFYRYNWRWGRKSYQLEILSPSGSCEREIGECDKKFVYDIFEARLEFDNAFHNTLSFFDPTDKENCSAEARPRSRFAPISEEFQCCGGYNSPYQWISTSRQQCCNIGRVNYVAPVGEC</sequence>
<gene>
    <name evidence="1" type="ORF">GSOID_T00007384001</name>
</gene>
<dbReference type="Gene3D" id="1.20.90.10">
    <property type="entry name" value="Phospholipase A2 domain"/>
    <property type="match status" value="1"/>
</dbReference>
<dbReference type="GO" id="GO:0004623">
    <property type="term" value="F:phospholipase A2 activity"/>
    <property type="evidence" value="ECO:0007669"/>
    <property type="project" value="InterPro"/>
</dbReference>
<dbReference type="GO" id="GO:0050482">
    <property type="term" value="P:arachidonate secretion"/>
    <property type="evidence" value="ECO:0007669"/>
    <property type="project" value="InterPro"/>
</dbReference>
<dbReference type="InterPro" id="IPR036444">
    <property type="entry name" value="PLipase_A2_dom_sf"/>
</dbReference>
<dbReference type="CDD" id="cd00618">
    <property type="entry name" value="PLA2_like"/>
    <property type="match status" value="1"/>
</dbReference>
<evidence type="ECO:0000313" key="1">
    <source>
        <dbReference type="EMBL" id="CBY14389.1"/>
    </source>
</evidence>
<dbReference type="EMBL" id="FN653281">
    <property type="protein sequence ID" value="CBY14389.1"/>
    <property type="molecule type" value="Genomic_DNA"/>
</dbReference>
<proteinExistence type="predicted"/>
<evidence type="ECO:0008006" key="3">
    <source>
        <dbReference type="Google" id="ProtNLM"/>
    </source>
</evidence>
<keyword evidence="2" id="KW-1185">Reference proteome</keyword>
<accession>E4XXJ5</accession>
<name>E4XXJ5_OIKDI</name>
<dbReference type="GO" id="GO:0006644">
    <property type="term" value="P:phospholipid metabolic process"/>
    <property type="evidence" value="ECO:0007669"/>
    <property type="project" value="InterPro"/>
</dbReference>
<organism evidence="1">
    <name type="scientific">Oikopleura dioica</name>
    <name type="common">Tunicate</name>
    <dbReference type="NCBI Taxonomy" id="34765"/>
    <lineage>
        <taxon>Eukaryota</taxon>
        <taxon>Metazoa</taxon>
        <taxon>Chordata</taxon>
        <taxon>Tunicata</taxon>
        <taxon>Appendicularia</taxon>
        <taxon>Copelata</taxon>
        <taxon>Oikopleuridae</taxon>
        <taxon>Oikopleura</taxon>
    </lineage>
</organism>